<feature type="region of interest" description="Disordered" evidence="1">
    <location>
        <begin position="1"/>
        <end position="30"/>
    </location>
</feature>
<protein>
    <submittedName>
        <fullName evidence="2">Uncharacterized protein</fullName>
    </submittedName>
</protein>
<evidence type="ECO:0000313" key="3">
    <source>
        <dbReference type="Proteomes" id="UP000053268"/>
    </source>
</evidence>
<evidence type="ECO:0000256" key="1">
    <source>
        <dbReference type="SAM" id="MobiDB-lite"/>
    </source>
</evidence>
<reference evidence="2 3" key="1">
    <citation type="journal article" date="2015" name="Nat. Commun.">
        <title>Outbred genome sequencing and CRISPR/Cas9 gene editing in butterflies.</title>
        <authorList>
            <person name="Li X."/>
            <person name="Fan D."/>
            <person name="Zhang W."/>
            <person name="Liu G."/>
            <person name="Zhang L."/>
            <person name="Zhao L."/>
            <person name="Fang X."/>
            <person name="Chen L."/>
            <person name="Dong Y."/>
            <person name="Chen Y."/>
            <person name="Ding Y."/>
            <person name="Zhao R."/>
            <person name="Feng M."/>
            <person name="Zhu Y."/>
            <person name="Feng Y."/>
            <person name="Jiang X."/>
            <person name="Zhu D."/>
            <person name="Xiang H."/>
            <person name="Feng X."/>
            <person name="Li S."/>
            <person name="Wang J."/>
            <person name="Zhang G."/>
            <person name="Kronforst M.R."/>
            <person name="Wang W."/>
        </authorList>
    </citation>
    <scope>NUCLEOTIDE SEQUENCE [LARGE SCALE GENOMIC DNA]</scope>
    <source>
        <strain evidence="2">Ya'a_city_454_Px</strain>
        <tissue evidence="2">Whole body</tissue>
    </source>
</reference>
<proteinExistence type="predicted"/>
<sequence length="95" mass="10456">MLRLNSCRLTPLPVPPAGPAATRSGGGFRNYPLVRENKSEPTYLIYAETQLFNWCRLTPLPVPPAGPAATRSGGGFRNYPLVRENKSEPTYLILV</sequence>
<dbReference type="EMBL" id="KQ459444">
    <property type="protein sequence ID" value="KPJ00949.1"/>
    <property type="molecule type" value="Genomic_DNA"/>
</dbReference>
<accession>A0A0N1IB96</accession>
<gene>
    <name evidence="2" type="ORF">RR46_00885</name>
</gene>
<dbReference type="Proteomes" id="UP000053268">
    <property type="component" value="Unassembled WGS sequence"/>
</dbReference>
<organism evidence="2 3">
    <name type="scientific">Papilio xuthus</name>
    <name type="common">Asian swallowtail butterfly</name>
    <dbReference type="NCBI Taxonomy" id="66420"/>
    <lineage>
        <taxon>Eukaryota</taxon>
        <taxon>Metazoa</taxon>
        <taxon>Ecdysozoa</taxon>
        <taxon>Arthropoda</taxon>
        <taxon>Hexapoda</taxon>
        <taxon>Insecta</taxon>
        <taxon>Pterygota</taxon>
        <taxon>Neoptera</taxon>
        <taxon>Endopterygota</taxon>
        <taxon>Lepidoptera</taxon>
        <taxon>Glossata</taxon>
        <taxon>Ditrysia</taxon>
        <taxon>Papilionoidea</taxon>
        <taxon>Papilionidae</taxon>
        <taxon>Papilioninae</taxon>
        <taxon>Papilio</taxon>
    </lineage>
</organism>
<keyword evidence="3" id="KW-1185">Reference proteome</keyword>
<dbReference type="AlphaFoldDB" id="A0A0N1IB96"/>
<name>A0A0N1IB96_PAPXU</name>
<evidence type="ECO:0000313" key="2">
    <source>
        <dbReference type="EMBL" id="KPJ00949.1"/>
    </source>
</evidence>